<evidence type="ECO:0000313" key="3">
    <source>
        <dbReference type="EMBL" id="SES86313.1"/>
    </source>
</evidence>
<feature type="domain" description="DUF4124" evidence="2">
    <location>
        <begin position="62"/>
        <end position="100"/>
    </location>
</feature>
<name>A0A1H9ZY48_9GAMM</name>
<evidence type="ECO:0000256" key="1">
    <source>
        <dbReference type="SAM" id="MobiDB-lite"/>
    </source>
</evidence>
<dbReference type="InterPro" id="IPR025392">
    <property type="entry name" value="DUF4124"/>
</dbReference>
<organism evidence="3 4">
    <name type="scientific">Marinobacter segnicrescens</name>
    <dbReference type="NCBI Taxonomy" id="430453"/>
    <lineage>
        <taxon>Bacteria</taxon>
        <taxon>Pseudomonadati</taxon>
        <taxon>Pseudomonadota</taxon>
        <taxon>Gammaproteobacteria</taxon>
        <taxon>Pseudomonadales</taxon>
        <taxon>Marinobacteraceae</taxon>
        <taxon>Marinobacter</taxon>
    </lineage>
</organism>
<feature type="region of interest" description="Disordered" evidence="1">
    <location>
        <begin position="90"/>
        <end position="129"/>
    </location>
</feature>
<protein>
    <recommendedName>
        <fullName evidence="2">DUF4124 domain-containing protein</fullName>
    </recommendedName>
</protein>
<feature type="compositionally biased region" description="Polar residues" evidence="1">
    <location>
        <begin position="29"/>
        <end position="44"/>
    </location>
</feature>
<accession>A0A1H9ZY48</accession>
<feature type="region of interest" description="Disordered" evidence="1">
    <location>
        <begin position="27"/>
        <end position="46"/>
    </location>
</feature>
<dbReference type="RefSeq" id="WP_091848785.1">
    <property type="nucleotide sequence ID" value="NZ_FOHZ01000002.1"/>
</dbReference>
<dbReference type="EMBL" id="FOHZ01000002">
    <property type="protein sequence ID" value="SES86313.1"/>
    <property type="molecule type" value="Genomic_DNA"/>
</dbReference>
<proteinExistence type="predicted"/>
<keyword evidence="4" id="KW-1185">Reference proteome</keyword>
<evidence type="ECO:0000313" key="4">
    <source>
        <dbReference type="Proteomes" id="UP000198762"/>
    </source>
</evidence>
<reference evidence="4" key="1">
    <citation type="submission" date="2016-10" db="EMBL/GenBank/DDBJ databases">
        <authorList>
            <person name="Varghese N."/>
            <person name="Submissions S."/>
        </authorList>
    </citation>
    <scope>NUCLEOTIDE SEQUENCE [LARGE SCALE GENOMIC DNA]</scope>
    <source>
        <strain evidence="4">CGMCC 1.6489</strain>
    </source>
</reference>
<dbReference type="AlphaFoldDB" id="A0A1H9ZY48"/>
<dbReference type="STRING" id="430453.SAMN04487962_10294"/>
<dbReference type="OrthoDB" id="6079871at2"/>
<evidence type="ECO:0000259" key="2">
    <source>
        <dbReference type="Pfam" id="PF13511"/>
    </source>
</evidence>
<dbReference type="Pfam" id="PF13511">
    <property type="entry name" value="DUF4124"/>
    <property type="match status" value="1"/>
</dbReference>
<sequence length="129" mass="13978">MTRWLIRLAFPALGLLVALLIFGVKAPDNPTSDPEQTPESTTIPSFEALVPAPVTPPGPEIVFKWQDADGSWHYADQPPETGNWNTLAIEPGQATPTREPMNPGPMGEDLEAPYSAPFALEPRFPQTGS</sequence>
<gene>
    <name evidence="3" type="ORF">SAMN04487962_10294</name>
</gene>
<dbReference type="Proteomes" id="UP000198762">
    <property type="component" value="Unassembled WGS sequence"/>
</dbReference>